<keyword evidence="11 12" id="KW-0411">Iron-sulfur</keyword>
<comment type="catalytic activity">
    <reaction evidence="12">
        <text>adenosine(2503) in 23S rRNA + 2 reduced [2Fe-2S]-[ferredoxin] + 2 S-adenosyl-L-methionine = 2-methyladenosine(2503) in 23S rRNA + 5'-deoxyadenosine + L-methionine + 2 oxidized [2Fe-2S]-[ferredoxin] + S-adenosyl-L-homocysteine</text>
        <dbReference type="Rhea" id="RHEA:42916"/>
        <dbReference type="Rhea" id="RHEA-COMP:10000"/>
        <dbReference type="Rhea" id="RHEA-COMP:10001"/>
        <dbReference type="Rhea" id="RHEA-COMP:10152"/>
        <dbReference type="Rhea" id="RHEA-COMP:10282"/>
        <dbReference type="ChEBI" id="CHEBI:17319"/>
        <dbReference type="ChEBI" id="CHEBI:33737"/>
        <dbReference type="ChEBI" id="CHEBI:33738"/>
        <dbReference type="ChEBI" id="CHEBI:57844"/>
        <dbReference type="ChEBI" id="CHEBI:57856"/>
        <dbReference type="ChEBI" id="CHEBI:59789"/>
        <dbReference type="ChEBI" id="CHEBI:74411"/>
        <dbReference type="ChEBI" id="CHEBI:74497"/>
        <dbReference type="EC" id="2.1.1.192"/>
    </reaction>
</comment>
<dbReference type="PANTHER" id="PTHR30544">
    <property type="entry name" value="23S RRNA METHYLTRANSFERASE"/>
    <property type="match status" value="1"/>
</dbReference>
<reference evidence="14 15" key="1">
    <citation type="submission" date="2018-08" db="EMBL/GenBank/DDBJ databases">
        <title>A genome reference for cultivated species of the human gut microbiota.</title>
        <authorList>
            <person name="Zou Y."/>
            <person name="Xue W."/>
            <person name="Luo G."/>
        </authorList>
    </citation>
    <scope>NUCLEOTIDE SEQUENCE [LARGE SCALE GENOMIC DNA]</scope>
    <source>
        <strain evidence="14 15">OF01-3</strain>
    </source>
</reference>
<dbReference type="GO" id="GO:0019843">
    <property type="term" value="F:rRNA binding"/>
    <property type="evidence" value="ECO:0007669"/>
    <property type="project" value="UniProtKB-UniRule"/>
</dbReference>
<keyword evidence="15" id="KW-1185">Reference proteome</keyword>
<feature type="binding site" evidence="12">
    <location>
        <begin position="158"/>
        <end position="159"/>
    </location>
    <ligand>
        <name>S-adenosyl-L-methionine</name>
        <dbReference type="ChEBI" id="CHEBI:59789"/>
    </ligand>
</feature>
<dbReference type="GO" id="GO:0005737">
    <property type="term" value="C:cytoplasm"/>
    <property type="evidence" value="ECO:0007669"/>
    <property type="project" value="UniProtKB-SubCell"/>
</dbReference>
<sequence length="341" mass="39613">MKQTINDKTIKELEEIFKNLGFKKFRAKQVFRQIHVNKINDFDQMTDLPRDMRAKLDEVFEIDKISLFKSFESNIDDTKKYLFELKDGNIIEAVFMDYHDRKTICISSQVGCRMGCTFCASTKKGLERNLTASEIIEEVYELERLNDDINNIVIMGIGEPLDNFKNIIKFIEIITNEKGRNLSHRSITISTSGLTPKIYELADTGLDVNLAVSLHYPTDEQRREYMPIARKYNINGLMRATDYYLDKTKRRVSFEYVVIDGVNNRNSDVYNLTKLMKGKNVHINLIPLNPIEEFKHGKTSRKIINDFSDRLIKKGLNATIRYSMGEDIDASCGQLRNNYVR</sequence>
<dbReference type="EMBL" id="QVEU01000002">
    <property type="protein sequence ID" value="RGB77149.1"/>
    <property type="molecule type" value="Genomic_DNA"/>
</dbReference>
<comment type="caution">
    <text evidence="14">The sequence shown here is derived from an EMBL/GenBank/DDBJ whole genome shotgun (WGS) entry which is preliminary data.</text>
</comment>
<dbReference type="InterPro" id="IPR040072">
    <property type="entry name" value="Methyltransferase_A"/>
</dbReference>
<dbReference type="InterPro" id="IPR048641">
    <property type="entry name" value="RlmN_N"/>
</dbReference>
<dbReference type="GO" id="GO:0070475">
    <property type="term" value="P:rRNA base methylation"/>
    <property type="evidence" value="ECO:0007669"/>
    <property type="project" value="UniProtKB-UniRule"/>
</dbReference>
<evidence type="ECO:0000313" key="15">
    <source>
        <dbReference type="Proteomes" id="UP000261011"/>
    </source>
</evidence>
<dbReference type="RefSeq" id="WP_117520843.1">
    <property type="nucleotide sequence ID" value="NZ_AP031484.1"/>
</dbReference>
<keyword evidence="6 12" id="KW-0808">Transferase</keyword>
<proteinExistence type="inferred from homology"/>
<dbReference type="GO" id="GO:0051539">
    <property type="term" value="F:4 iron, 4 sulfur cluster binding"/>
    <property type="evidence" value="ECO:0007669"/>
    <property type="project" value="UniProtKB-UniRule"/>
</dbReference>
<accession>A0A3E2TJN1</accession>
<feature type="domain" description="Radical SAM core" evidence="13">
    <location>
        <begin position="98"/>
        <end position="321"/>
    </location>
</feature>
<dbReference type="InterPro" id="IPR004383">
    <property type="entry name" value="rRNA_lsu_MTrfase_RlmN/Cfr"/>
</dbReference>
<keyword evidence="3 12" id="KW-0963">Cytoplasm</keyword>
<feature type="binding site" evidence="12">
    <location>
        <position position="289"/>
    </location>
    <ligand>
        <name>S-adenosyl-L-methionine</name>
        <dbReference type="ChEBI" id="CHEBI:59789"/>
    </ligand>
</feature>
<dbReference type="CDD" id="cd01335">
    <property type="entry name" value="Radical_SAM"/>
    <property type="match status" value="1"/>
</dbReference>
<dbReference type="SUPFAM" id="SSF102114">
    <property type="entry name" value="Radical SAM enzymes"/>
    <property type="match status" value="1"/>
</dbReference>
<feature type="binding site" evidence="12">
    <location>
        <position position="119"/>
    </location>
    <ligand>
        <name>[4Fe-4S] cluster</name>
        <dbReference type="ChEBI" id="CHEBI:49883"/>
        <note>4Fe-4S-S-AdoMet</note>
    </ligand>
</feature>
<evidence type="ECO:0000256" key="5">
    <source>
        <dbReference type="ARBA" id="ARBA00022603"/>
    </source>
</evidence>
<dbReference type="GO" id="GO:0046872">
    <property type="term" value="F:metal ion binding"/>
    <property type="evidence" value="ECO:0007669"/>
    <property type="project" value="UniProtKB-KW"/>
</dbReference>
<dbReference type="HAMAP" id="MF_01849">
    <property type="entry name" value="RNA_methyltr_RlmN"/>
    <property type="match status" value="1"/>
</dbReference>
<evidence type="ECO:0000256" key="11">
    <source>
        <dbReference type="ARBA" id="ARBA00023014"/>
    </source>
</evidence>
<feature type="active site" description="S-methylcysteine intermediate" evidence="12">
    <location>
        <position position="332"/>
    </location>
</feature>
<dbReference type="Pfam" id="PF04055">
    <property type="entry name" value="Radical_SAM"/>
    <property type="match status" value="1"/>
</dbReference>
<dbReference type="Gene3D" id="1.10.150.530">
    <property type="match status" value="1"/>
</dbReference>
<evidence type="ECO:0000256" key="2">
    <source>
        <dbReference type="ARBA" id="ARBA00022485"/>
    </source>
</evidence>
<keyword evidence="10 12" id="KW-0408">Iron</keyword>
<dbReference type="Pfam" id="PF21016">
    <property type="entry name" value="RlmN_N"/>
    <property type="match status" value="1"/>
</dbReference>
<comment type="caution">
    <text evidence="12">Lacks conserved residue(s) required for the propagation of feature annotation.</text>
</comment>
<dbReference type="InterPro" id="IPR013785">
    <property type="entry name" value="Aldolase_TIM"/>
</dbReference>
<dbReference type="SFLD" id="SFLDF00275">
    <property type="entry name" value="adenosine_C2_methyltransferase"/>
    <property type="match status" value="1"/>
</dbReference>
<dbReference type="Proteomes" id="UP000261011">
    <property type="component" value="Unassembled WGS sequence"/>
</dbReference>
<evidence type="ECO:0000256" key="6">
    <source>
        <dbReference type="ARBA" id="ARBA00022679"/>
    </source>
</evidence>
<evidence type="ECO:0000256" key="8">
    <source>
        <dbReference type="ARBA" id="ARBA00022694"/>
    </source>
</evidence>
<evidence type="ECO:0000256" key="1">
    <source>
        <dbReference type="ARBA" id="ARBA00004496"/>
    </source>
</evidence>
<dbReference type="GO" id="GO:0070040">
    <property type="term" value="F:rRNA (adenine(2503)-C2-)-methyltransferase activity"/>
    <property type="evidence" value="ECO:0007669"/>
    <property type="project" value="UniProtKB-UniRule"/>
</dbReference>
<dbReference type="SFLD" id="SFLDG01062">
    <property type="entry name" value="methyltransferase_(Class_A)"/>
    <property type="match status" value="1"/>
</dbReference>
<evidence type="ECO:0000256" key="7">
    <source>
        <dbReference type="ARBA" id="ARBA00022691"/>
    </source>
</evidence>
<keyword evidence="12" id="KW-1015">Disulfide bond</keyword>
<evidence type="ECO:0000313" key="14">
    <source>
        <dbReference type="EMBL" id="RGB77149.1"/>
    </source>
</evidence>
<dbReference type="GO" id="GO:0030488">
    <property type="term" value="P:tRNA methylation"/>
    <property type="evidence" value="ECO:0007669"/>
    <property type="project" value="UniProtKB-UniRule"/>
</dbReference>
<evidence type="ECO:0000259" key="13">
    <source>
        <dbReference type="PROSITE" id="PS51918"/>
    </source>
</evidence>
<dbReference type="PIRSF" id="PIRSF006004">
    <property type="entry name" value="CHP00048"/>
    <property type="match status" value="1"/>
</dbReference>
<protein>
    <recommendedName>
        <fullName evidence="12">Probable dual-specificity RNA methyltransferase RlmN</fullName>
        <ecNumber evidence="12">2.1.1.192</ecNumber>
    </recommendedName>
    <alternativeName>
        <fullName evidence="12">23S rRNA (adenine(2503)-C(2))-methyltransferase</fullName>
    </alternativeName>
    <alternativeName>
        <fullName evidence="12">23S rRNA m2A2503 methyltransferase</fullName>
    </alternativeName>
    <alternativeName>
        <fullName evidence="12">Ribosomal RNA large subunit methyltransferase N</fullName>
    </alternativeName>
    <alternativeName>
        <fullName evidence="12">tRNA (adenine(37)-C(2))-methyltransferase</fullName>
    </alternativeName>
    <alternativeName>
        <fullName evidence="12">tRNA m2A37 methyltransferase</fullName>
    </alternativeName>
</protein>
<dbReference type="GO" id="GO:0002935">
    <property type="term" value="F:tRNA (adenine(37)-C2)-methyltransferase activity"/>
    <property type="evidence" value="ECO:0007669"/>
    <property type="project" value="UniProtKB-UniRule"/>
</dbReference>
<keyword evidence="4 12" id="KW-0698">rRNA processing</keyword>
<dbReference type="SFLD" id="SFLDS00029">
    <property type="entry name" value="Radical_SAM"/>
    <property type="match status" value="1"/>
</dbReference>
<comment type="function">
    <text evidence="12">Specifically methylates position 2 of adenine 2503 in 23S rRNA and position 2 of adenine 37 in tRNAs.</text>
</comment>
<feature type="active site" description="Proton acceptor" evidence="12">
    <location>
        <position position="92"/>
    </location>
</feature>
<keyword evidence="5 12" id="KW-0489">Methyltransferase</keyword>
<evidence type="ECO:0000256" key="10">
    <source>
        <dbReference type="ARBA" id="ARBA00023004"/>
    </source>
</evidence>
<feature type="binding site" evidence="12">
    <location>
        <position position="116"/>
    </location>
    <ligand>
        <name>[4Fe-4S] cluster</name>
        <dbReference type="ChEBI" id="CHEBI:49883"/>
        <note>4Fe-4S-S-AdoMet</note>
    </ligand>
</feature>
<dbReference type="AlphaFoldDB" id="A0A3E2TJN1"/>
<dbReference type="EC" id="2.1.1.192" evidence="12"/>
<feature type="binding site" evidence="12">
    <location>
        <begin position="213"/>
        <end position="215"/>
    </location>
    <ligand>
        <name>S-adenosyl-L-methionine</name>
        <dbReference type="ChEBI" id="CHEBI:59789"/>
    </ligand>
</feature>
<organism evidence="14 15">
    <name type="scientific">Anaerococcus nagyae</name>
    <dbReference type="NCBI Taxonomy" id="1755241"/>
    <lineage>
        <taxon>Bacteria</taxon>
        <taxon>Bacillati</taxon>
        <taxon>Bacillota</taxon>
        <taxon>Tissierellia</taxon>
        <taxon>Tissierellales</taxon>
        <taxon>Peptoniphilaceae</taxon>
        <taxon>Anaerococcus</taxon>
    </lineage>
</organism>
<evidence type="ECO:0000256" key="4">
    <source>
        <dbReference type="ARBA" id="ARBA00022552"/>
    </source>
</evidence>
<keyword evidence="2 12" id="KW-0004">4Fe-4S</keyword>
<evidence type="ECO:0000256" key="9">
    <source>
        <dbReference type="ARBA" id="ARBA00022723"/>
    </source>
</evidence>
<keyword evidence="9 12" id="KW-0479">Metal-binding</keyword>
<dbReference type="GO" id="GO:0000049">
    <property type="term" value="F:tRNA binding"/>
    <property type="evidence" value="ECO:0007669"/>
    <property type="project" value="UniProtKB-UniRule"/>
</dbReference>
<evidence type="ECO:0000256" key="3">
    <source>
        <dbReference type="ARBA" id="ARBA00022490"/>
    </source>
</evidence>
<feature type="binding site" evidence="12">
    <location>
        <position position="190"/>
    </location>
    <ligand>
        <name>S-adenosyl-L-methionine</name>
        <dbReference type="ChEBI" id="CHEBI:59789"/>
    </ligand>
</feature>
<comment type="similarity">
    <text evidence="12">Belongs to the radical SAM superfamily. RlmN family.</text>
</comment>
<comment type="cofactor">
    <cofactor evidence="12">
        <name>[4Fe-4S] cluster</name>
        <dbReference type="ChEBI" id="CHEBI:49883"/>
    </cofactor>
    <text evidence="12">Binds 1 [4Fe-4S] cluster. The cluster is coordinated with 3 cysteines and an exchangeable S-adenosyl-L-methionine.</text>
</comment>
<dbReference type="PANTHER" id="PTHR30544:SF5">
    <property type="entry name" value="RADICAL SAM CORE DOMAIN-CONTAINING PROTEIN"/>
    <property type="match status" value="1"/>
</dbReference>
<comment type="miscellaneous">
    <text evidence="12">Reaction proceeds by a ping-pong mechanism involving intermediate methylation of a conserved cysteine residue.</text>
</comment>
<dbReference type="NCBIfam" id="TIGR00048">
    <property type="entry name" value="rRNA_mod_RlmN"/>
    <property type="match status" value="1"/>
</dbReference>
<dbReference type="Gene3D" id="3.20.20.70">
    <property type="entry name" value="Aldolase class I"/>
    <property type="match status" value="1"/>
</dbReference>
<comment type="subcellular location">
    <subcellularLocation>
        <location evidence="1 12">Cytoplasm</location>
    </subcellularLocation>
</comment>
<keyword evidence="8 12" id="KW-0819">tRNA processing</keyword>
<evidence type="ECO:0000256" key="12">
    <source>
        <dbReference type="HAMAP-Rule" id="MF_01849"/>
    </source>
</evidence>
<gene>
    <name evidence="12 14" type="primary">rlmN</name>
    <name evidence="14" type="ORF">DXA39_02685</name>
</gene>
<feature type="binding site" evidence="12">
    <location>
        <position position="112"/>
    </location>
    <ligand>
        <name>[4Fe-4S] cluster</name>
        <dbReference type="ChEBI" id="CHEBI:49883"/>
        <note>4Fe-4S-S-AdoMet</note>
    </ligand>
</feature>
<dbReference type="OrthoDB" id="9793973at2"/>
<name>A0A3E2TJN1_9FIRM</name>
<dbReference type="InterPro" id="IPR007197">
    <property type="entry name" value="rSAM"/>
</dbReference>
<dbReference type="InterPro" id="IPR027492">
    <property type="entry name" value="RNA_MTrfase_RlmN"/>
</dbReference>
<dbReference type="InterPro" id="IPR058240">
    <property type="entry name" value="rSAM_sf"/>
</dbReference>
<dbReference type="PROSITE" id="PS51918">
    <property type="entry name" value="RADICAL_SAM"/>
    <property type="match status" value="1"/>
</dbReference>
<keyword evidence="7 12" id="KW-0949">S-adenosyl-L-methionine</keyword>
<dbReference type="FunFam" id="3.20.20.70:FF:000014">
    <property type="entry name" value="Probable dual-specificity RNA methyltransferase RlmN"/>
    <property type="match status" value="1"/>
</dbReference>
<comment type="catalytic activity">
    <reaction evidence="12">
        <text>adenosine(37) in tRNA + 2 reduced [2Fe-2S]-[ferredoxin] + 2 S-adenosyl-L-methionine = 2-methyladenosine(37) in tRNA + 5'-deoxyadenosine + L-methionine + 2 oxidized [2Fe-2S]-[ferredoxin] + S-adenosyl-L-homocysteine</text>
        <dbReference type="Rhea" id="RHEA:43332"/>
        <dbReference type="Rhea" id="RHEA-COMP:10000"/>
        <dbReference type="Rhea" id="RHEA-COMP:10001"/>
        <dbReference type="Rhea" id="RHEA-COMP:10162"/>
        <dbReference type="Rhea" id="RHEA-COMP:10485"/>
        <dbReference type="ChEBI" id="CHEBI:17319"/>
        <dbReference type="ChEBI" id="CHEBI:33737"/>
        <dbReference type="ChEBI" id="CHEBI:33738"/>
        <dbReference type="ChEBI" id="CHEBI:57844"/>
        <dbReference type="ChEBI" id="CHEBI:57856"/>
        <dbReference type="ChEBI" id="CHEBI:59789"/>
        <dbReference type="ChEBI" id="CHEBI:74411"/>
        <dbReference type="ChEBI" id="CHEBI:74497"/>
        <dbReference type="EC" id="2.1.1.192"/>
    </reaction>
</comment>